<keyword evidence="9" id="KW-0030">Aminoacyl-tRNA synthetase</keyword>
<dbReference type="InterPro" id="IPR012947">
    <property type="entry name" value="tRNA_SAD"/>
</dbReference>
<keyword evidence="5" id="KW-0547">Nucleotide-binding</keyword>
<dbReference type="SMART" id="SM00863">
    <property type="entry name" value="tRNA_SAD"/>
    <property type="match status" value="1"/>
</dbReference>
<dbReference type="EC" id="6.1.1.7" evidence="2"/>
<dbReference type="InterPro" id="IPR018162">
    <property type="entry name" value="Ala-tRNA-ligase_IIc_anticod-bd"/>
</dbReference>
<reference evidence="11" key="1">
    <citation type="submission" date="2020-04" db="EMBL/GenBank/DDBJ databases">
        <authorList>
            <person name="Zhang T."/>
        </authorList>
    </citation>
    <scope>NUCLEOTIDE SEQUENCE</scope>
    <source>
        <strain evidence="11">HKST-UBA17</strain>
    </source>
</reference>
<comment type="caution">
    <text evidence="11">The sequence shown here is derived from an EMBL/GenBank/DDBJ whole genome shotgun (WGS) entry which is preliminary data.</text>
</comment>
<dbReference type="SUPFAM" id="SSF101353">
    <property type="entry name" value="Putative anticodon-binding domain of alanyl-tRNA synthetase (AlaRS)"/>
    <property type="match status" value="1"/>
</dbReference>
<dbReference type="InterPro" id="IPR002318">
    <property type="entry name" value="Ala-tRNA-lgiase_IIc"/>
</dbReference>
<evidence type="ECO:0000256" key="1">
    <source>
        <dbReference type="ARBA" id="ARBA00008226"/>
    </source>
</evidence>
<dbReference type="FunFam" id="3.30.980.10:FF:000004">
    <property type="entry name" value="Alanine--tRNA ligase, cytoplasmic"/>
    <property type="match status" value="1"/>
</dbReference>
<dbReference type="InterPro" id="IPR018165">
    <property type="entry name" value="Ala-tRNA-synth_IIc_core"/>
</dbReference>
<reference evidence="11" key="2">
    <citation type="journal article" date="2021" name="Microbiome">
        <title>Successional dynamics and alternative stable states in a saline activated sludge microbial community over 9 years.</title>
        <authorList>
            <person name="Wang Y."/>
            <person name="Ye J."/>
            <person name="Ju F."/>
            <person name="Liu L."/>
            <person name="Boyd J.A."/>
            <person name="Deng Y."/>
            <person name="Parks D.H."/>
            <person name="Jiang X."/>
            <person name="Yin X."/>
            <person name="Woodcroft B.J."/>
            <person name="Tyson G.W."/>
            <person name="Hugenholtz P."/>
            <person name="Polz M.F."/>
            <person name="Zhang T."/>
        </authorList>
    </citation>
    <scope>NUCLEOTIDE SEQUENCE</scope>
    <source>
        <strain evidence="11">HKST-UBA17</strain>
    </source>
</reference>
<dbReference type="InterPro" id="IPR050058">
    <property type="entry name" value="Ala-tRNA_ligase"/>
</dbReference>
<gene>
    <name evidence="11" type="ORF">KC685_03615</name>
</gene>
<organism evidence="11 12">
    <name type="scientific">Candidatus Dojkabacteria bacterium</name>
    <dbReference type="NCBI Taxonomy" id="2099670"/>
    <lineage>
        <taxon>Bacteria</taxon>
        <taxon>Candidatus Dojkabacteria</taxon>
    </lineage>
</organism>
<dbReference type="Gene3D" id="3.30.980.10">
    <property type="entry name" value="Threonyl-trna Synthetase, Chain A, domain 2"/>
    <property type="match status" value="1"/>
</dbReference>
<dbReference type="PANTHER" id="PTHR11777">
    <property type="entry name" value="ALANYL-TRNA SYNTHETASE"/>
    <property type="match status" value="1"/>
</dbReference>
<dbReference type="EMBL" id="JAGQLN010000013">
    <property type="protein sequence ID" value="MCA9376980.1"/>
    <property type="molecule type" value="Genomic_DNA"/>
</dbReference>
<dbReference type="Pfam" id="PF07973">
    <property type="entry name" value="tRNA_SAD"/>
    <property type="match status" value="1"/>
</dbReference>
<dbReference type="InterPro" id="IPR018164">
    <property type="entry name" value="Ala-tRNA-synth_IIc_N"/>
</dbReference>
<keyword evidence="8" id="KW-0648">Protein biosynthesis</keyword>
<evidence type="ECO:0000256" key="7">
    <source>
        <dbReference type="ARBA" id="ARBA00022884"/>
    </source>
</evidence>
<name>A0A955I1M3_9BACT</name>
<keyword evidence="3" id="KW-0820">tRNA-binding</keyword>
<evidence type="ECO:0000256" key="2">
    <source>
        <dbReference type="ARBA" id="ARBA00013168"/>
    </source>
</evidence>
<evidence type="ECO:0000256" key="6">
    <source>
        <dbReference type="ARBA" id="ARBA00022840"/>
    </source>
</evidence>
<dbReference type="CDD" id="cd00673">
    <property type="entry name" value="AlaRS_core"/>
    <property type="match status" value="1"/>
</dbReference>
<dbReference type="SUPFAM" id="SSF55186">
    <property type="entry name" value="ThrRS/AlaRS common domain"/>
    <property type="match status" value="1"/>
</dbReference>
<dbReference type="GO" id="GO:0002161">
    <property type="term" value="F:aminoacyl-tRNA deacylase activity"/>
    <property type="evidence" value="ECO:0007669"/>
    <property type="project" value="TreeGrafter"/>
</dbReference>
<dbReference type="PROSITE" id="PS50860">
    <property type="entry name" value="AA_TRNA_LIGASE_II_ALA"/>
    <property type="match status" value="1"/>
</dbReference>
<dbReference type="Proteomes" id="UP000741282">
    <property type="component" value="Unassembled WGS sequence"/>
</dbReference>
<evidence type="ECO:0000256" key="3">
    <source>
        <dbReference type="ARBA" id="ARBA00022555"/>
    </source>
</evidence>
<evidence type="ECO:0000256" key="4">
    <source>
        <dbReference type="ARBA" id="ARBA00022598"/>
    </source>
</evidence>
<dbReference type="InterPro" id="IPR018163">
    <property type="entry name" value="Thr/Ala-tRNA-synth_IIc_edit"/>
</dbReference>
<keyword evidence="6" id="KW-0067">ATP-binding</keyword>
<keyword evidence="7" id="KW-0694">RNA-binding</keyword>
<dbReference type="SUPFAM" id="SSF55681">
    <property type="entry name" value="Class II aaRS and biotin synthetases"/>
    <property type="match status" value="1"/>
</dbReference>
<feature type="domain" description="Alanyl-transfer RNA synthetases family profile" evidence="10">
    <location>
        <begin position="51"/>
        <end position="653"/>
    </location>
</feature>
<accession>A0A955I1M3</accession>
<sequence length="653" mass="75263">MTKVDIAIYQRNKVVTRDEDLVLVEPEHGLRFRRKGVFFINILQESLMKKMSYNEIREIYLDYMKQHDHSFIPSASLVPDNDPTVLYVNAGMFPLVPFLMGESHPNGTRLANSQRCIRTIDIDEVGDISHLTSFEMLGNWSLNDYFKKEAIELTVDLFVNRYGFDINNIYASVFEGNENSPEDDVSIQVWKEIFRSYGIEASAGPGERIQKLGMDENWWELAGGGPCGPCSEIFYDTGKELCSDKCDVSCSCGKYIELGNNVFMEYLKEGESYKPLGRFNVDFGGGLDRLAMISQQAESVWETDKYLPILKKVKELSQVEVVESERIIIDHLKAASWIVMDGVIPGRTEREYILRRLIRRAIRHGRNLGMTKSFVGEIVDICIDQFMDIYPQLDEDREKIVEVIVSEETKFNETIEKGLHEFERWFDKTFEGKKEYIFDNSDGFTFSMYETFGFPLEMSLEELKNRNVRFDEAQVRENHLREYEKHQEKSRTATKGLFKGGLADTSEESKKLHTATHLLLQALYRVVGSHVFQKGSNITPERLRLDFPNDTKLTPEQIQKVEDLVNEQIDKKLPVSFVEMSKDEAMKLVQYAAFEDRYGEIVKVYTIGTADDPYSIEICNGPHVDNTSELRRFKIIKQENVGAGIKRIKAILE</sequence>
<evidence type="ECO:0000259" key="10">
    <source>
        <dbReference type="PROSITE" id="PS50860"/>
    </source>
</evidence>
<proteinExistence type="inferred from homology"/>
<dbReference type="GO" id="GO:0000049">
    <property type="term" value="F:tRNA binding"/>
    <property type="evidence" value="ECO:0007669"/>
    <property type="project" value="UniProtKB-KW"/>
</dbReference>
<evidence type="ECO:0000313" key="11">
    <source>
        <dbReference type="EMBL" id="MCA9376980.1"/>
    </source>
</evidence>
<keyword evidence="4 11" id="KW-0436">Ligase</keyword>
<dbReference type="Pfam" id="PF01411">
    <property type="entry name" value="tRNA-synt_2c"/>
    <property type="match status" value="1"/>
</dbReference>
<evidence type="ECO:0000256" key="8">
    <source>
        <dbReference type="ARBA" id="ARBA00022917"/>
    </source>
</evidence>
<dbReference type="GO" id="GO:0005829">
    <property type="term" value="C:cytosol"/>
    <property type="evidence" value="ECO:0007669"/>
    <property type="project" value="TreeGrafter"/>
</dbReference>
<evidence type="ECO:0000313" key="12">
    <source>
        <dbReference type="Proteomes" id="UP000741282"/>
    </source>
</evidence>
<protein>
    <recommendedName>
        <fullName evidence="2">alanine--tRNA ligase</fullName>
        <ecNumber evidence="2">6.1.1.7</ecNumber>
    </recommendedName>
</protein>
<dbReference type="Gene3D" id="3.30.930.10">
    <property type="entry name" value="Bira Bifunctional Protein, Domain 2"/>
    <property type="match status" value="1"/>
</dbReference>
<dbReference type="InterPro" id="IPR045864">
    <property type="entry name" value="aa-tRNA-synth_II/BPL/LPL"/>
</dbReference>
<dbReference type="GO" id="GO:0005524">
    <property type="term" value="F:ATP binding"/>
    <property type="evidence" value="ECO:0007669"/>
    <property type="project" value="UniProtKB-KW"/>
</dbReference>
<dbReference type="GO" id="GO:0004813">
    <property type="term" value="F:alanine-tRNA ligase activity"/>
    <property type="evidence" value="ECO:0007669"/>
    <property type="project" value="UniProtKB-EC"/>
</dbReference>
<dbReference type="NCBIfam" id="NF002436">
    <property type="entry name" value="PRK01584.1"/>
    <property type="match status" value="1"/>
</dbReference>
<evidence type="ECO:0000256" key="9">
    <source>
        <dbReference type="ARBA" id="ARBA00023146"/>
    </source>
</evidence>
<comment type="similarity">
    <text evidence="1">Belongs to the class-II aminoacyl-tRNA synthetase family.</text>
</comment>
<dbReference type="GO" id="GO:0006419">
    <property type="term" value="P:alanyl-tRNA aminoacylation"/>
    <property type="evidence" value="ECO:0007669"/>
    <property type="project" value="InterPro"/>
</dbReference>
<dbReference type="PRINTS" id="PR00980">
    <property type="entry name" value="TRNASYNTHALA"/>
</dbReference>
<evidence type="ECO:0000256" key="5">
    <source>
        <dbReference type="ARBA" id="ARBA00022741"/>
    </source>
</evidence>
<dbReference type="AlphaFoldDB" id="A0A955I1M3"/>
<dbReference type="PANTHER" id="PTHR11777:SF9">
    <property type="entry name" value="ALANINE--TRNA LIGASE, CYTOPLASMIC"/>
    <property type="match status" value="1"/>
</dbReference>
<dbReference type="Gene3D" id="3.30.54.20">
    <property type="match status" value="1"/>
</dbReference>